<protein>
    <submittedName>
        <fullName evidence="1">Uncharacterized protein</fullName>
    </submittedName>
</protein>
<proteinExistence type="predicted"/>
<dbReference type="AlphaFoldDB" id="A0A1Q5P680"/>
<dbReference type="EMBL" id="MRWQ01000004">
    <property type="protein sequence ID" value="OKL37602.1"/>
    <property type="molecule type" value="Genomic_DNA"/>
</dbReference>
<organism evidence="1 2">
    <name type="scientific">Domibacillus mangrovi</name>
    <dbReference type="NCBI Taxonomy" id="1714354"/>
    <lineage>
        <taxon>Bacteria</taxon>
        <taxon>Bacillati</taxon>
        <taxon>Bacillota</taxon>
        <taxon>Bacilli</taxon>
        <taxon>Bacillales</taxon>
        <taxon>Bacillaceae</taxon>
        <taxon>Domibacillus</taxon>
    </lineage>
</organism>
<sequence>MIEIKIDEDELRSIYLVEVQRRLDKIESESLLMTGAELKKYLNLSWPTISELFLWRDDFKRIKVGSKYLFFKPDVDVFIEKWVREIEVAGGDAKSLNRVRKAKQQREIV</sequence>
<reference evidence="1 2" key="1">
    <citation type="submission" date="2016-12" db="EMBL/GenBank/DDBJ databases">
        <title>Domibacillus sp. SAOS 44 whole genome sequencing.</title>
        <authorList>
            <person name="Verma A."/>
            <person name="Krishnamurthi S."/>
        </authorList>
    </citation>
    <scope>NUCLEOTIDE SEQUENCE [LARGE SCALE GENOMIC DNA]</scope>
    <source>
        <strain evidence="1 2">SAOS 44</strain>
    </source>
</reference>
<dbReference type="STRING" id="1714354.BLL40_04670"/>
<dbReference type="OrthoDB" id="2167122at2"/>
<accession>A0A1Q5P680</accession>
<evidence type="ECO:0000313" key="1">
    <source>
        <dbReference type="EMBL" id="OKL37602.1"/>
    </source>
</evidence>
<name>A0A1Q5P680_9BACI</name>
<comment type="caution">
    <text evidence="1">The sequence shown here is derived from an EMBL/GenBank/DDBJ whole genome shotgun (WGS) entry which is preliminary data.</text>
</comment>
<dbReference type="Proteomes" id="UP000186524">
    <property type="component" value="Unassembled WGS sequence"/>
</dbReference>
<keyword evidence="2" id="KW-1185">Reference proteome</keyword>
<gene>
    <name evidence="1" type="ORF">BLL40_04670</name>
</gene>
<dbReference type="RefSeq" id="WP_073710753.1">
    <property type="nucleotide sequence ID" value="NZ_MRWQ01000004.1"/>
</dbReference>
<evidence type="ECO:0000313" key="2">
    <source>
        <dbReference type="Proteomes" id="UP000186524"/>
    </source>
</evidence>